<keyword evidence="1" id="KW-0812">Transmembrane</keyword>
<dbReference type="SUPFAM" id="SSF51182">
    <property type="entry name" value="RmlC-like cupins"/>
    <property type="match status" value="1"/>
</dbReference>
<feature type="transmembrane region" description="Helical" evidence="1">
    <location>
        <begin position="145"/>
        <end position="164"/>
    </location>
</feature>
<dbReference type="InterPro" id="IPR014710">
    <property type="entry name" value="RmlC-like_jellyroll"/>
</dbReference>
<dbReference type="InterPro" id="IPR011051">
    <property type="entry name" value="RmlC_Cupin_sf"/>
</dbReference>
<dbReference type="AlphaFoldDB" id="A0AAD7B708"/>
<reference evidence="3" key="1">
    <citation type="submission" date="2023-03" db="EMBL/GenBank/DDBJ databases">
        <title>Massive genome expansion in bonnet fungi (Mycena s.s.) driven by repeated elements and novel gene families across ecological guilds.</title>
        <authorList>
            <consortium name="Lawrence Berkeley National Laboratory"/>
            <person name="Harder C.B."/>
            <person name="Miyauchi S."/>
            <person name="Viragh M."/>
            <person name="Kuo A."/>
            <person name="Thoen E."/>
            <person name="Andreopoulos B."/>
            <person name="Lu D."/>
            <person name="Skrede I."/>
            <person name="Drula E."/>
            <person name="Henrissat B."/>
            <person name="Morin E."/>
            <person name="Kohler A."/>
            <person name="Barry K."/>
            <person name="LaButti K."/>
            <person name="Morin E."/>
            <person name="Salamov A."/>
            <person name="Lipzen A."/>
            <person name="Mereny Z."/>
            <person name="Hegedus B."/>
            <person name="Baldrian P."/>
            <person name="Stursova M."/>
            <person name="Weitz H."/>
            <person name="Taylor A."/>
            <person name="Grigoriev I.V."/>
            <person name="Nagy L.G."/>
            <person name="Martin F."/>
            <person name="Kauserud H."/>
        </authorList>
    </citation>
    <scope>NUCLEOTIDE SEQUENCE</scope>
    <source>
        <strain evidence="3">9284</strain>
    </source>
</reference>
<keyword evidence="1" id="KW-0472">Membrane</keyword>
<sequence length="185" mass="21155">MGDPLRDDSWSIGKGLTMSVLQNPLRTHLHATGEEAFLAPRHWHMIHGEKHVVIKGRVRVTQDNVSRIITPEDGEVFTPAGVVHSLEGFLGEELILEETTVPDELQKIIFFRNMFAPGVLQSFPTIMQVFYYGDGYPEFPIHIKWLEWLMVVVVGGWISPLLGYQIPDKRLRLDPNRFPRSKKDA</sequence>
<dbReference type="Proteomes" id="UP001221142">
    <property type="component" value="Unassembled WGS sequence"/>
</dbReference>
<accession>A0AAD7B708</accession>
<dbReference type="EMBL" id="JARKIF010000115">
    <property type="protein sequence ID" value="KAJ7604126.1"/>
    <property type="molecule type" value="Genomic_DNA"/>
</dbReference>
<organism evidence="3 4">
    <name type="scientific">Roridomyces roridus</name>
    <dbReference type="NCBI Taxonomy" id="1738132"/>
    <lineage>
        <taxon>Eukaryota</taxon>
        <taxon>Fungi</taxon>
        <taxon>Dikarya</taxon>
        <taxon>Basidiomycota</taxon>
        <taxon>Agaricomycotina</taxon>
        <taxon>Agaricomycetes</taxon>
        <taxon>Agaricomycetidae</taxon>
        <taxon>Agaricales</taxon>
        <taxon>Marasmiineae</taxon>
        <taxon>Mycenaceae</taxon>
        <taxon>Roridomyces</taxon>
    </lineage>
</organism>
<feature type="transmembrane region" description="Helical" evidence="1">
    <location>
        <begin position="114"/>
        <end position="133"/>
    </location>
</feature>
<evidence type="ECO:0000313" key="3">
    <source>
        <dbReference type="EMBL" id="KAJ7612070.1"/>
    </source>
</evidence>
<gene>
    <name evidence="3" type="ORF">FB45DRAFT_760122</name>
    <name evidence="2" type="ORF">FB45DRAFT_769801</name>
</gene>
<name>A0AAD7B708_9AGAR</name>
<keyword evidence="4" id="KW-1185">Reference proteome</keyword>
<dbReference type="EMBL" id="JARKIF010000031">
    <property type="protein sequence ID" value="KAJ7612070.1"/>
    <property type="molecule type" value="Genomic_DNA"/>
</dbReference>
<evidence type="ECO:0000313" key="4">
    <source>
        <dbReference type="Proteomes" id="UP001221142"/>
    </source>
</evidence>
<protein>
    <submittedName>
        <fullName evidence="3">Uncharacterized protein</fullName>
    </submittedName>
</protein>
<comment type="caution">
    <text evidence="3">The sequence shown here is derived from an EMBL/GenBank/DDBJ whole genome shotgun (WGS) entry which is preliminary data.</text>
</comment>
<proteinExistence type="predicted"/>
<dbReference type="Gene3D" id="2.60.120.10">
    <property type="entry name" value="Jelly Rolls"/>
    <property type="match status" value="1"/>
</dbReference>
<evidence type="ECO:0000313" key="2">
    <source>
        <dbReference type="EMBL" id="KAJ7604126.1"/>
    </source>
</evidence>
<evidence type="ECO:0000256" key="1">
    <source>
        <dbReference type="SAM" id="Phobius"/>
    </source>
</evidence>
<keyword evidence="1" id="KW-1133">Transmembrane helix</keyword>